<sequence>MELQRQDILAYLQQATRHDLSKLGDDAELFSSGLLDSYTLVDMWTWLDGQGFQIQPQDMTVDNLDTVTSILSLVNSTKKRRRRR</sequence>
<dbReference type="AlphaFoldDB" id="A6FWZ3"/>
<protein>
    <recommendedName>
        <fullName evidence="3">Carrier domain-containing protein</fullName>
    </recommendedName>
</protein>
<evidence type="ECO:0000313" key="1">
    <source>
        <dbReference type="EMBL" id="EDM81817.1"/>
    </source>
</evidence>
<name>A6FWZ3_9BACT</name>
<gene>
    <name evidence="1" type="ORF">PPSIR1_05103</name>
</gene>
<dbReference type="STRING" id="391625.PPSIR1_05103"/>
<dbReference type="EMBL" id="ABCS01000001">
    <property type="protein sequence ID" value="EDM81817.1"/>
    <property type="molecule type" value="Genomic_DNA"/>
</dbReference>
<dbReference type="RefSeq" id="WP_006968992.1">
    <property type="nucleotide sequence ID" value="NZ_ABCS01000001.1"/>
</dbReference>
<dbReference type="Gene3D" id="1.10.1200.10">
    <property type="entry name" value="ACP-like"/>
    <property type="match status" value="1"/>
</dbReference>
<dbReference type="InterPro" id="IPR036736">
    <property type="entry name" value="ACP-like_sf"/>
</dbReference>
<keyword evidence="2" id="KW-1185">Reference proteome</keyword>
<accession>A6FWZ3</accession>
<comment type="caution">
    <text evidence="1">The sequence shown here is derived from an EMBL/GenBank/DDBJ whole genome shotgun (WGS) entry which is preliminary data.</text>
</comment>
<organism evidence="1 2">
    <name type="scientific">Plesiocystis pacifica SIR-1</name>
    <dbReference type="NCBI Taxonomy" id="391625"/>
    <lineage>
        <taxon>Bacteria</taxon>
        <taxon>Pseudomonadati</taxon>
        <taxon>Myxococcota</taxon>
        <taxon>Polyangia</taxon>
        <taxon>Nannocystales</taxon>
        <taxon>Nannocystaceae</taxon>
        <taxon>Plesiocystis</taxon>
    </lineage>
</organism>
<reference evidence="1 2" key="1">
    <citation type="submission" date="2007-06" db="EMBL/GenBank/DDBJ databases">
        <authorList>
            <person name="Shimkets L."/>
            <person name="Ferriera S."/>
            <person name="Johnson J."/>
            <person name="Kravitz S."/>
            <person name="Beeson K."/>
            <person name="Sutton G."/>
            <person name="Rogers Y.-H."/>
            <person name="Friedman R."/>
            <person name="Frazier M."/>
            <person name="Venter J.C."/>
        </authorList>
    </citation>
    <scope>NUCLEOTIDE SEQUENCE [LARGE SCALE GENOMIC DNA]</scope>
    <source>
        <strain evidence="1 2">SIR-1</strain>
    </source>
</reference>
<dbReference type="SUPFAM" id="SSF47336">
    <property type="entry name" value="ACP-like"/>
    <property type="match status" value="1"/>
</dbReference>
<proteinExistence type="predicted"/>
<evidence type="ECO:0008006" key="3">
    <source>
        <dbReference type="Google" id="ProtNLM"/>
    </source>
</evidence>
<evidence type="ECO:0000313" key="2">
    <source>
        <dbReference type="Proteomes" id="UP000005801"/>
    </source>
</evidence>
<dbReference type="OrthoDB" id="7508733at2"/>
<dbReference type="Proteomes" id="UP000005801">
    <property type="component" value="Unassembled WGS sequence"/>
</dbReference>